<proteinExistence type="predicted"/>
<name>A0A8S5U8Q0_9CAUD</name>
<protein>
    <submittedName>
        <fullName evidence="1">Gifsy-2 prophage ATP-binding sugar transporter-like barrel, 4 helix bundle.7A</fullName>
    </submittedName>
</protein>
<keyword evidence="1" id="KW-0813">Transport</keyword>
<sequence>MSFKDIIAEDVHKIFMNPEEFSDIHNLNGIEIPVQIDSNEQIEREKRFNQHMDGMYLNQKLIYVSAEDYKKAPGRSGMPKQGSVLTLDGKIYRVADAIDEGGIYSITLEANRA</sequence>
<keyword evidence="1" id="KW-0762">Sugar transport</keyword>
<accession>A0A8S5U8Q0</accession>
<reference evidence="1" key="1">
    <citation type="journal article" date="2021" name="Proc. Natl. Acad. Sci. U.S.A.">
        <title>A Catalog of Tens of Thousands of Viruses from Human Metagenomes Reveals Hidden Associations with Chronic Diseases.</title>
        <authorList>
            <person name="Tisza M.J."/>
            <person name="Buck C.B."/>
        </authorList>
    </citation>
    <scope>NUCLEOTIDE SEQUENCE</scope>
    <source>
        <strain evidence="1">Ctp7F23</strain>
    </source>
</reference>
<dbReference type="GO" id="GO:0005524">
    <property type="term" value="F:ATP binding"/>
    <property type="evidence" value="ECO:0007669"/>
    <property type="project" value="UniProtKB-KW"/>
</dbReference>
<keyword evidence="1" id="KW-0067">ATP-binding</keyword>
<dbReference type="EMBL" id="BK016037">
    <property type="protein sequence ID" value="DAF90836.1"/>
    <property type="molecule type" value="Genomic_DNA"/>
</dbReference>
<organism evidence="1">
    <name type="scientific">Myoviridae sp. ctp7F23</name>
    <dbReference type="NCBI Taxonomy" id="2825174"/>
    <lineage>
        <taxon>Viruses</taxon>
        <taxon>Duplodnaviria</taxon>
        <taxon>Heunggongvirae</taxon>
        <taxon>Uroviricota</taxon>
        <taxon>Caudoviricetes</taxon>
    </lineage>
</organism>
<keyword evidence="1" id="KW-0547">Nucleotide-binding</keyword>
<evidence type="ECO:0000313" key="1">
    <source>
        <dbReference type="EMBL" id="DAF90836.1"/>
    </source>
</evidence>